<dbReference type="KEGG" id="ssl:SS1G_00786"/>
<dbReference type="InParanoid" id="A7E661"/>
<organism evidence="2 3">
    <name type="scientific">Sclerotinia sclerotiorum (strain ATCC 18683 / 1980 / Ss-1)</name>
    <name type="common">White mold</name>
    <name type="synonym">Whetzelinia sclerotiorum</name>
    <dbReference type="NCBI Taxonomy" id="665079"/>
    <lineage>
        <taxon>Eukaryota</taxon>
        <taxon>Fungi</taxon>
        <taxon>Dikarya</taxon>
        <taxon>Ascomycota</taxon>
        <taxon>Pezizomycotina</taxon>
        <taxon>Leotiomycetes</taxon>
        <taxon>Helotiales</taxon>
        <taxon>Sclerotiniaceae</taxon>
        <taxon>Sclerotinia</taxon>
    </lineage>
</organism>
<protein>
    <submittedName>
        <fullName evidence="2">Uncharacterized protein</fullName>
    </submittedName>
</protein>
<accession>A7E661</accession>
<evidence type="ECO:0000313" key="2">
    <source>
        <dbReference type="EMBL" id="EDN91383.1"/>
    </source>
</evidence>
<dbReference type="RefSeq" id="XP_001598697.1">
    <property type="nucleotide sequence ID" value="XM_001598647.1"/>
</dbReference>
<gene>
    <name evidence="2" type="ORF">SS1G_00786</name>
</gene>
<reference evidence="3" key="1">
    <citation type="journal article" date="2011" name="PLoS Genet.">
        <title>Genomic analysis of the necrotrophic fungal pathogens Sclerotinia sclerotiorum and Botrytis cinerea.</title>
        <authorList>
            <person name="Amselem J."/>
            <person name="Cuomo C.A."/>
            <person name="van Kan J.A."/>
            <person name="Viaud M."/>
            <person name="Benito E.P."/>
            <person name="Couloux A."/>
            <person name="Coutinho P.M."/>
            <person name="de Vries R.P."/>
            <person name="Dyer P.S."/>
            <person name="Fillinger S."/>
            <person name="Fournier E."/>
            <person name="Gout L."/>
            <person name="Hahn M."/>
            <person name="Kohn L."/>
            <person name="Lapalu N."/>
            <person name="Plummer K.M."/>
            <person name="Pradier J.M."/>
            <person name="Quevillon E."/>
            <person name="Sharon A."/>
            <person name="Simon A."/>
            <person name="ten Have A."/>
            <person name="Tudzynski B."/>
            <person name="Tudzynski P."/>
            <person name="Wincker P."/>
            <person name="Andrew M."/>
            <person name="Anthouard V."/>
            <person name="Beever R.E."/>
            <person name="Beffa R."/>
            <person name="Benoit I."/>
            <person name="Bouzid O."/>
            <person name="Brault B."/>
            <person name="Chen Z."/>
            <person name="Choquer M."/>
            <person name="Collemare J."/>
            <person name="Cotton P."/>
            <person name="Danchin E.G."/>
            <person name="Da Silva C."/>
            <person name="Gautier A."/>
            <person name="Giraud C."/>
            <person name="Giraud T."/>
            <person name="Gonzalez C."/>
            <person name="Grossetete S."/>
            <person name="Guldener U."/>
            <person name="Henrissat B."/>
            <person name="Howlett B.J."/>
            <person name="Kodira C."/>
            <person name="Kretschmer M."/>
            <person name="Lappartient A."/>
            <person name="Leroch M."/>
            <person name="Levis C."/>
            <person name="Mauceli E."/>
            <person name="Neuveglise C."/>
            <person name="Oeser B."/>
            <person name="Pearson M."/>
            <person name="Poulain J."/>
            <person name="Poussereau N."/>
            <person name="Quesneville H."/>
            <person name="Rascle C."/>
            <person name="Schumacher J."/>
            <person name="Segurens B."/>
            <person name="Sexton A."/>
            <person name="Silva E."/>
            <person name="Sirven C."/>
            <person name="Soanes D.M."/>
            <person name="Talbot N.J."/>
            <person name="Templeton M."/>
            <person name="Yandava C."/>
            <person name="Yarden O."/>
            <person name="Zeng Q."/>
            <person name="Rollins J.A."/>
            <person name="Lebrun M.H."/>
            <person name="Dickman M."/>
        </authorList>
    </citation>
    <scope>NUCLEOTIDE SEQUENCE [LARGE SCALE GENOMIC DNA]</scope>
    <source>
        <strain evidence="3">ATCC 18683 / 1980 / Ss-1</strain>
    </source>
</reference>
<dbReference type="GeneID" id="5494332"/>
<keyword evidence="3" id="KW-1185">Reference proteome</keyword>
<evidence type="ECO:0000256" key="1">
    <source>
        <dbReference type="SAM" id="MobiDB-lite"/>
    </source>
</evidence>
<dbReference type="HOGENOM" id="CLU_2905509_0_0_1"/>
<dbReference type="EMBL" id="CH476621">
    <property type="protein sequence ID" value="EDN91383.1"/>
    <property type="molecule type" value="Genomic_DNA"/>
</dbReference>
<feature type="region of interest" description="Disordered" evidence="1">
    <location>
        <begin position="1"/>
        <end position="39"/>
    </location>
</feature>
<dbReference type="AlphaFoldDB" id="A7E661"/>
<sequence length="62" mass="6495">MAYHNSAKSSGPATRISTLSSQSAPSHPEISHPSELPTLGLCTSLPGSVSTFDYMQPNASFD</sequence>
<evidence type="ECO:0000313" key="3">
    <source>
        <dbReference type="Proteomes" id="UP000001312"/>
    </source>
</evidence>
<dbReference type="Proteomes" id="UP000001312">
    <property type="component" value="Unassembled WGS sequence"/>
</dbReference>
<name>A7E661_SCLS1</name>
<feature type="compositionally biased region" description="Polar residues" evidence="1">
    <location>
        <begin position="1"/>
        <end position="25"/>
    </location>
</feature>
<proteinExistence type="predicted"/>